<gene>
    <name evidence="2" type="ORF">MFIFM68171_03605</name>
</gene>
<dbReference type="Proteomes" id="UP001628179">
    <property type="component" value="Unassembled WGS sequence"/>
</dbReference>
<evidence type="ECO:0000259" key="1">
    <source>
        <dbReference type="Pfam" id="PF01636"/>
    </source>
</evidence>
<feature type="domain" description="Aminoglycoside phosphotransferase" evidence="1">
    <location>
        <begin position="287"/>
        <end position="363"/>
    </location>
</feature>
<sequence>MDMSLNYSGCPIRVSQIAQPDPETIKNLHRYWRNAEDEGYLERYWAGEADHTAWIPVIRSLLAAHFPEFADAEITYFAAGTFHRLYRIVDPSSARVYLFRVAIPVDPVFKTESEVATMTYVRRHTSIPVPRVFAFSSSDNNELGHEWILMEMLPGVSLRSVWGRMPYDANAKLFVDLAEYVNELLALRFSTLGNIYFADVAGKLFPQEPSLNNPTGDADTIDIGIKPNSGFVISRIVTQEFFFDKRVHLNASRGPFQTAREWVDARLDLLRQRVQNLSVDPTEEYYCDNDRELEKNWVRIDTILRRLEDLAPHLVSPENGPEDVGVLWHDDLSEHNLLVDPKTFKLIGIIDWESVSIVPAYETHGGLLACLSDRDNKPAPLVLLARGLGDGYVYDVETKKLRNPVEQEKLRDVYCSCVRHIYDATSPVAQRRVKGKQDLSRQLEVGGFQHRPWATEHWLAENGFITDMELSCRANGISTNGDTEVDKSVVK</sequence>
<dbReference type="InterPro" id="IPR051678">
    <property type="entry name" value="AGP_Transferase"/>
</dbReference>
<reference evidence="2 3" key="1">
    <citation type="submission" date="2024-09" db="EMBL/GenBank/DDBJ databases">
        <title>Itraconazole resistance in Madurella fahalii resulting from another homologue of gene encoding cytochrome P450 14-alpha sterol demethylase (CYP51).</title>
        <authorList>
            <person name="Yoshioka I."/>
            <person name="Fahal A.H."/>
            <person name="Kaneko S."/>
            <person name="Yaguchi T."/>
        </authorList>
    </citation>
    <scope>NUCLEOTIDE SEQUENCE [LARGE SCALE GENOMIC DNA]</scope>
    <source>
        <strain evidence="2 3">IFM 68171</strain>
    </source>
</reference>
<feature type="domain" description="Aminoglycoside phosphotransferase" evidence="1">
    <location>
        <begin position="74"/>
        <end position="213"/>
    </location>
</feature>
<protein>
    <recommendedName>
        <fullName evidence="1">Aminoglycoside phosphotransferase domain-containing protein</fullName>
    </recommendedName>
</protein>
<dbReference type="RefSeq" id="XP_070915127.1">
    <property type="nucleotide sequence ID" value="XM_071059026.1"/>
</dbReference>
<evidence type="ECO:0000313" key="3">
    <source>
        <dbReference type="Proteomes" id="UP001628179"/>
    </source>
</evidence>
<proteinExistence type="predicted"/>
<keyword evidence="3" id="KW-1185">Reference proteome</keyword>
<dbReference type="InterPro" id="IPR002575">
    <property type="entry name" value="Aminoglycoside_PTrfase"/>
</dbReference>
<dbReference type="PANTHER" id="PTHR21310">
    <property type="entry name" value="AMINOGLYCOSIDE PHOSPHOTRANSFERASE-RELATED-RELATED"/>
    <property type="match status" value="1"/>
</dbReference>
<organism evidence="2 3">
    <name type="scientific">Madurella fahalii</name>
    <dbReference type="NCBI Taxonomy" id="1157608"/>
    <lineage>
        <taxon>Eukaryota</taxon>
        <taxon>Fungi</taxon>
        <taxon>Dikarya</taxon>
        <taxon>Ascomycota</taxon>
        <taxon>Pezizomycotina</taxon>
        <taxon>Sordariomycetes</taxon>
        <taxon>Sordariomycetidae</taxon>
        <taxon>Sordariales</taxon>
        <taxon>Sordariales incertae sedis</taxon>
        <taxon>Madurella</taxon>
    </lineage>
</organism>
<evidence type="ECO:0000313" key="2">
    <source>
        <dbReference type="EMBL" id="GAB1313395.1"/>
    </source>
</evidence>
<dbReference type="Gene3D" id="3.30.200.20">
    <property type="entry name" value="Phosphorylase Kinase, domain 1"/>
    <property type="match status" value="1"/>
</dbReference>
<dbReference type="Pfam" id="PF01636">
    <property type="entry name" value="APH"/>
    <property type="match status" value="2"/>
</dbReference>
<dbReference type="GeneID" id="98174349"/>
<name>A0ABQ0G740_9PEZI</name>
<dbReference type="EMBL" id="BAAFSV010000002">
    <property type="protein sequence ID" value="GAB1313395.1"/>
    <property type="molecule type" value="Genomic_DNA"/>
</dbReference>
<dbReference type="Gene3D" id="3.90.1200.10">
    <property type="match status" value="1"/>
</dbReference>
<accession>A0ABQ0G740</accession>
<dbReference type="PANTHER" id="PTHR21310:SF13">
    <property type="entry name" value="AMINOGLYCOSIDE PHOSPHOTRANSFERASE DOMAIN-CONTAINING PROTEIN"/>
    <property type="match status" value="1"/>
</dbReference>
<dbReference type="InterPro" id="IPR011009">
    <property type="entry name" value="Kinase-like_dom_sf"/>
</dbReference>
<comment type="caution">
    <text evidence="2">The sequence shown here is derived from an EMBL/GenBank/DDBJ whole genome shotgun (WGS) entry which is preliminary data.</text>
</comment>
<dbReference type="SUPFAM" id="SSF56112">
    <property type="entry name" value="Protein kinase-like (PK-like)"/>
    <property type="match status" value="1"/>
</dbReference>